<accession>A0A1Y6D4A4</accession>
<protein>
    <submittedName>
        <fullName evidence="3">PEP-CTERM protein-sorting domain-containing protein</fullName>
    </submittedName>
</protein>
<dbReference type="Pfam" id="PF07589">
    <property type="entry name" value="PEP-CTERM"/>
    <property type="match status" value="1"/>
</dbReference>
<dbReference type="InterPro" id="IPR013424">
    <property type="entry name" value="Ice-binding_C"/>
</dbReference>
<name>A0A1Y6D4A4_9GAMM</name>
<organism evidence="3 4">
    <name type="scientific">Methylomagnum ishizawai</name>
    <dbReference type="NCBI Taxonomy" id="1760988"/>
    <lineage>
        <taxon>Bacteria</taxon>
        <taxon>Pseudomonadati</taxon>
        <taxon>Pseudomonadota</taxon>
        <taxon>Gammaproteobacteria</taxon>
        <taxon>Methylococcales</taxon>
        <taxon>Methylococcaceae</taxon>
        <taxon>Methylomagnum</taxon>
    </lineage>
</organism>
<feature type="chain" id="PRO_5012825466" evidence="1">
    <location>
        <begin position="19"/>
        <end position="207"/>
    </location>
</feature>
<evidence type="ECO:0000313" key="3">
    <source>
        <dbReference type="EMBL" id="SMF94795.1"/>
    </source>
</evidence>
<dbReference type="RefSeq" id="WP_085212485.1">
    <property type="nucleotide sequence ID" value="NZ_FXAM01000001.1"/>
</dbReference>
<proteinExistence type="predicted"/>
<dbReference type="AlphaFoldDB" id="A0A1Y6D4A4"/>
<dbReference type="Proteomes" id="UP000192923">
    <property type="component" value="Unassembled WGS sequence"/>
</dbReference>
<dbReference type="EMBL" id="FXAM01000001">
    <property type="protein sequence ID" value="SMF94795.1"/>
    <property type="molecule type" value="Genomic_DNA"/>
</dbReference>
<keyword evidence="4" id="KW-1185">Reference proteome</keyword>
<feature type="signal peptide" evidence="1">
    <location>
        <begin position="1"/>
        <end position="18"/>
    </location>
</feature>
<evidence type="ECO:0000256" key="1">
    <source>
        <dbReference type="SAM" id="SignalP"/>
    </source>
</evidence>
<keyword evidence="1" id="KW-0732">Signal</keyword>
<dbReference type="NCBIfam" id="TIGR02595">
    <property type="entry name" value="PEP_CTERM"/>
    <property type="match status" value="1"/>
</dbReference>
<dbReference type="OrthoDB" id="10015125at2"/>
<feature type="domain" description="Ice-binding protein C-terminal" evidence="2">
    <location>
        <begin position="179"/>
        <end position="201"/>
    </location>
</feature>
<evidence type="ECO:0000259" key="2">
    <source>
        <dbReference type="Pfam" id="PF07589"/>
    </source>
</evidence>
<sequence length="207" mass="20492">MKKIFAGSLMAISALAFADASHAGLAFINGSASLGGTAFTISGTDLSNPGNVTFSPLVVNSLIPPTGDLAPISPTVTSLTPNPYILQVNAGTATLGSFAISGPSGFGTFTPSAYQIVTQTATFLNVIVSGIYHAGTLTGTQAGGCNTGGNTCEDTSASINWALIKVGSATSGNAVLSVVPEPATLLLLGAGLAGMATRVRRSTPVSA</sequence>
<gene>
    <name evidence="3" type="ORF">SAMN02949497_2130</name>
</gene>
<reference evidence="3 4" key="1">
    <citation type="submission" date="2016-12" db="EMBL/GenBank/DDBJ databases">
        <authorList>
            <person name="Song W.-J."/>
            <person name="Kurnit D.M."/>
        </authorList>
    </citation>
    <scope>NUCLEOTIDE SEQUENCE [LARGE SCALE GENOMIC DNA]</scope>
    <source>
        <strain evidence="3 4">175</strain>
    </source>
</reference>
<evidence type="ECO:0000313" key="4">
    <source>
        <dbReference type="Proteomes" id="UP000192923"/>
    </source>
</evidence>